<organism evidence="1 2">
    <name type="scientific">Schizopora paradoxa</name>
    <dbReference type="NCBI Taxonomy" id="27342"/>
    <lineage>
        <taxon>Eukaryota</taxon>
        <taxon>Fungi</taxon>
        <taxon>Dikarya</taxon>
        <taxon>Basidiomycota</taxon>
        <taxon>Agaricomycotina</taxon>
        <taxon>Agaricomycetes</taxon>
        <taxon>Hymenochaetales</taxon>
        <taxon>Schizoporaceae</taxon>
        <taxon>Schizopora</taxon>
    </lineage>
</organism>
<proteinExistence type="predicted"/>
<sequence length="165" mass="18682">MVVVVEKDMRWPALAWPARSSLLTLIIVDHRRPYSSSLSSFMTIHQYETHAVTYRSHLYRSSSSTSSSNLSGHALHATACNTFIRLDIDSDRERSERFSSLKLLGRIVRGGLHRQGRRSAGIAASCASISRRFVVDRSFHCILHCLSFFLPNSLSFPQVSYVFSF</sequence>
<gene>
    <name evidence="1" type="ORF">SCHPADRAFT_436064</name>
</gene>
<reference evidence="1 2" key="1">
    <citation type="submission" date="2015-04" db="EMBL/GenBank/DDBJ databases">
        <title>Complete genome sequence of Schizopora paradoxa KUC8140, a cosmopolitan wood degrader in East Asia.</title>
        <authorList>
            <consortium name="DOE Joint Genome Institute"/>
            <person name="Min B."/>
            <person name="Park H."/>
            <person name="Jang Y."/>
            <person name="Kim J.-J."/>
            <person name="Kim K.H."/>
            <person name="Pangilinan J."/>
            <person name="Lipzen A."/>
            <person name="Riley R."/>
            <person name="Grigoriev I.V."/>
            <person name="Spatafora J.W."/>
            <person name="Choi I.-G."/>
        </authorList>
    </citation>
    <scope>NUCLEOTIDE SEQUENCE [LARGE SCALE GENOMIC DNA]</scope>
    <source>
        <strain evidence="1 2">KUC8140</strain>
    </source>
</reference>
<evidence type="ECO:0000313" key="2">
    <source>
        <dbReference type="Proteomes" id="UP000053477"/>
    </source>
</evidence>
<dbReference type="Proteomes" id="UP000053477">
    <property type="component" value="Unassembled WGS sequence"/>
</dbReference>
<keyword evidence="2" id="KW-1185">Reference proteome</keyword>
<dbReference type="AlphaFoldDB" id="A0A0H2RJF0"/>
<dbReference type="EMBL" id="KQ085984">
    <property type="protein sequence ID" value="KLO12140.1"/>
    <property type="molecule type" value="Genomic_DNA"/>
</dbReference>
<protein>
    <submittedName>
        <fullName evidence="1">Uncharacterized protein</fullName>
    </submittedName>
</protein>
<name>A0A0H2RJF0_9AGAM</name>
<evidence type="ECO:0000313" key="1">
    <source>
        <dbReference type="EMBL" id="KLO12140.1"/>
    </source>
</evidence>
<dbReference type="InParanoid" id="A0A0H2RJF0"/>
<accession>A0A0H2RJF0</accession>